<dbReference type="EMBL" id="CAJNDS010002812">
    <property type="protein sequence ID" value="CAE7606475.1"/>
    <property type="molecule type" value="Genomic_DNA"/>
</dbReference>
<sequence>MVDSSQASYDAAFASLAGRFRKEGWEARQEDPPQAYLHVTKPHWFDAKLNGIHFETYVLGSQVAAGSAPVCLHCEHDCPFQAAFMEKFTERARSIIEGWPGYSILGPRGCSVCEVQVPLGTSPDATVAALEQELLRLQQLAPLVDEVIEELAGSSGASVHLLRKALRSTDLNLAVDRLHLFVADFELQWSKVSGQEWRGYAVAWPLAVLCYAVTQGLQAFILDEGVELTNGLRTAVRITQITSVLSFALSSAVVMLAAYVQSHLLLGLDKSLDCWCCQVINTPAFDFGVQSWNSLQALLKCVGRELASSFLSFQVLGSLGFFYFLASSVAYAFRTDFHAITIAVEALSSLPLLFLFVLSMRLFAKGAALTEKCRAVPAFVNQIPTTKWIDFNRQYLVTFITDSSPGFFVREVKISQEMLVRQFIVVGGLLSGLFGALSRLYLS</sequence>
<feature type="transmembrane region" description="Helical" evidence="1">
    <location>
        <begin position="339"/>
        <end position="364"/>
    </location>
</feature>
<keyword evidence="1" id="KW-1133">Transmembrane helix</keyword>
<evidence type="ECO:0000313" key="2">
    <source>
        <dbReference type="EMBL" id="CAE7606475.1"/>
    </source>
</evidence>
<proteinExistence type="predicted"/>
<feature type="transmembrane region" description="Helical" evidence="1">
    <location>
        <begin position="310"/>
        <end position="333"/>
    </location>
</feature>
<comment type="caution">
    <text evidence="2">The sequence shown here is derived from an EMBL/GenBank/DDBJ whole genome shotgun (WGS) entry which is preliminary data.</text>
</comment>
<dbReference type="Proteomes" id="UP000604046">
    <property type="component" value="Unassembled WGS sequence"/>
</dbReference>
<dbReference type="OrthoDB" id="446694at2759"/>
<evidence type="ECO:0000313" key="3">
    <source>
        <dbReference type="Proteomes" id="UP000604046"/>
    </source>
</evidence>
<evidence type="ECO:0000256" key="1">
    <source>
        <dbReference type="SAM" id="Phobius"/>
    </source>
</evidence>
<keyword evidence="1" id="KW-0812">Transmembrane</keyword>
<reference evidence="2" key="1">
    <citation type="submission" date="2021-02" db="EMBL/GenBank/DDBJ databases">
        <authorList>
            <person name="Dougan E. K."/>
            <person name="Rhodes N."/>
            <person name="Thang M."/>
            <person name="Chan C."/>
        </authorList>
    </citation>
    <scope>NUCLEOTIDE SEQUENCE</scope>
</reference>
<feature type="transmembrane region" description="Helical" evidence="1">
    <location>
        <begin position="200"/>
        <end position="221"/>
    </location>
</feature>
<organism evidence="2 3">
    <name type="scientific">Symbiodinium natans</name>
    <dbReference type="NCBI Taxonomy" id="878477"/>
    <lineage>
        <taxon>Eukaryota</taxon>
        <taxon>Sar</taxon>
        <taxon>Alveolata</taxon>
        <taxon>Dinophyceae</taxon>
        <taxon>Suessiales</taxon>
        <taxon>Symbiodiniaceae</taxon>
        <taxon>Symbiodinium</taxon>
    </lineage>
</organism>
<feature type="transmembrane region" description="Helical" evidence="1">
    <location>
        <begin position="423"/>
        <end position="442"/>
    </location>
</feature>
<dbReference type="AlphaFoldDB" id="A0A812UY76"/>
<keyword evidence="1" id="KW-0472">Membrane</keyword>
<protein>
    <submittedName>
        <fullName evidence="2">Uncharacterized protein</fullName>
    </submittedName>
</protein>
<keyword evidence="3" id="KW-1185">Reference proteome</keyword>
<accession>A0A812UY76</accession>
<gene>
    <name evidence="2" type="ORF">SNAT2548_LOCUS34483</name>
</gene>
<name>A0A812UY76_9DINO</name>
<feature type="transmembrane region" description="Helical" evidence="1">
    <location>
        <begin position="241"/>
        <end position="260"/>
    </location>
</feature>